<protein>
    <submittedName>
        <fullName evidence="1">Uncharacterized protein</fullName>
    </submittedName>
</protein>
<organism evidence="1 2">
    <name type="scientific">Rickenella mellea</name>
    <dbReference type="NCBI Taxonomy" id="50990"/>
    <lineage>
        <taxon>Eukaryota</taxon>
        <taxon>Fungi</taxon>
        <taxon>Dikarya</taxon>
        <taxon>Basidiomycota</taxon>
        <taxon>Agaricomycotina</taxon>
        <taxon>Agaricomycetes</taxon>
        <taxon>Hymenochaetales</taxon>
        <taxon>Rickenellaceae</taxon>
        <taxon>Rickenella</taxon>
    </lineage>
</organism>
<reference evidence="1 2" key="1">
    <citation type="submission" date="2018-06" db="EMBL/GenBank/DDBJ databases">
        <title>A transcriptomic atlas of mushroom development highlights an independent origin of complex multicellularity.</title>
        <authorList>
            <consortium name="DOE Joint Genome Institute"/>
            <person name="Krizsan K."/>
            <person name="Almasi E."/>
            <person name="Merenyi Z."/>
            <person name="Sahu N."/>
            <person name="Viragh M."/>
            <person name="Koszo T."/>
            <person name="Mondo S."/>
            <person name="Kiss B."/>
            <person name="Balint B."/>
            <person name="Kues U."/>
            <person name="Barry K."/>
            <person name="Hegedus J.C."/>
            <person name="Henrissat B."/>
            <person name="Johnson J."/>
            <person name="Lipzen A."/>
            <person name="Ohm R."/>
            <person name="Nagy I."/>
            <person name="Pangilinan J."/>
            <person name="Yan J."/>
            <person name="Xiong Y."/>
            <person name="Grigoriev I.V."/>
            <person name="Hibbett D.S."/>
            <person name="Nagy L.G."/>
        </authorList>
    </citation>
    <scope>NUCLEOTIDE SEQUENCE [LARGE SCALE GENOMIC DNA]</scope>
    <source>
        <strain evidence="1 2">SZMC22713</strain>
    </source>
</reference>
<keyword evidence="2" id="KW-1185">Reference proteome</keyword>
<evidence type="ECO:0000313" key="1">
    <source>
        <dbReference type="EMBL" id="TDL28699.1"/>
    </source>
</evidence>
<name>A0A4Y7QP84_9AGAM</name>
<gene>
    <name evidence="1" type="ORF">BD410DRAFT_781228</name>
</gene>
<dbReference type="Proteomes" id="UP000294933">
    <property type="component" value="Unassembled WGS sequence"/>
</dbReference>
<dbReference type="EMBL" id="ML170157">
    <property type="protein sequence ID" value="TDL28699.1"/>
    <property type="molecule type" value="Genomic_DNA"/>
</dbReference>
<dbReference type="VEuPathDB" id="FungiDB:BD410DRAFT_781228"/>
<proteinExistence type="predicted"/>
<sequence length="61" mass="6747">MPDHDAMCANCFTVQRKRTMQPVTQDTRSRLWRCLLTNTVLYGTAAAISGACDALLTDLSI</sequence>
<evidence type="ECO:0000313" key="2">
    <source>
        <dbReference type="Proteomes" id="UP000294933"/>
    </source>
</evidence>
<dbReference type="AlphaFoldDB" id="A0A4Y7QP84"/>
<accession>A0A4Y7QP84</accession>